<evidence type="ECO:0000256" key="1">
    <source>
        <dbReference type="SAM" id="MobiDB-lite"/>
    </source>
</evidence>
<dbReference type="AlphaFoldDB" id="A0AA37ZDG4"/>
<feature type="domain" description="SH3b" evidence="2">
    <location>
        <begin position="388"/>
        <end position="441"/>
    </location>
</feature>
<accession>A0AA37ZDG4</accession>
<gene>
    <name evidence="3" type="ORF">JAW44_004579</name>
</gene>
<feature type="compositionally biased region" description="Basic and acidic residues" evidence="1">
    <location>
        <begin position="23"/>
        <end position="37"/>
    </location>
</feature>
<evidence type="ECO:0000313" key="3">
    <source>
        <dbReference type="EMBL" id="HAT7594773.1"/>
    </source>
</evidence>
<reference evidence="3" key="1">
    <citation type="journal article" date="2018" name="Genome Biol.">
        <title>SKESA: strategic k-mer extension for scrupulous assemblies.</title>
        <authorList>
            <person name="Souvorov A."/>
            <person name="Agarwala R."/>
            <person name="Lipman D.J."/>
        </authorList>
    </citation>
    <scope>NUCLEOTIDE SEQUENCE</scope>
    <source>
        <strain evidence="3">RS189</strain>
    </source>
</reference>
<feature type="region of interest" description="Disordered" evidence="1">
    <location>
        <begin position="1"/>
        <end position="46"/>
    </location>
</feature>
<dbReference type="EMBL" id="DACUGV010000010">
    <property type="protein sequence ID" value="HAT7594773.1"/>
    <property type="molecule type" value="Genomic_DNA"/>
</dbReference>
<dbReference type="InterPro" id="IPR003646">
    <property type="entry name" value="SH3-like_bac-type"/>
</dbReference>
<reference evidence="3" key="2">
    <citation type="submission" date="2020-11" db="EMBL/GenBank/DDBJ databases">
        <authorList>
            <consortium name="NCBI Pathogen Detection Project"/>
        </authorList>
    </citation>
    <scope>NUCLEOTIDE SEQUENCE</scope>
    <source>
        <strain evidence="3">RS189</strain>
    </source>
</reference>
<dbReference type="Gene3D" id="2.30.30.40">
    <property type="entry name" value="SH3 Domains"/>
    <property type="match status" value="1"/>
</dbReference>
<protein>
    <submittedName>
        <fullName evidence="3">SH3 domain-containing protein</fullName>
    </submittedName>
</protein>
<dbReference type="Pfam" id="PF08239">
    <property type="entry name" value="SH3_3"/>
    <property type="match status" value="1"/>
</dbReference>
<name>A0AA37ZDG4_9ENTR</name>
<sequence>MKKQPTDIKKSEENESSDVTDNQDERRISDELRKQLEASDPQGALSKTLGEYHRQNSLSAIVRKHSEELHKTQTEKYERMRKELIEMQKQGSFGALYKQIENIQKQAGLGGSLHKQMEEIQKKAGFGGLLEGIHKQAGLGGLLEGIQKHASFDGLFHKQIEEISKQTSPAWYLSNQTKKILEQNSLGNLVRKQLTDMQKQLIFGSQLRDIFDVEKKLSGLYSAGSLLKDIQKQAGLFESVNSLKQFENIFNAYVKENNPSLSYIMELGISSVAKAYNEGVLETSDEAATKSDISSASTENNDYAKFLNLFKALPQPIQLIIYGILSHIFLGAFIDYGKAKVLVEIYKAETYIQSIFDKKPVTRTNILKENKNIDWKSLNDFRIITGENVRLREKPSMKSEVIEVIGKNTVVAILDKRGRQWLYVQVQSGDDLITGWITRTYTKPIKG</sequence>
<evidence type="ECO:0000313" key="4">
    <source>
        <dbReference type="Proteomes" id="UP000867745"/>
    </source>
</evidence>
<feature type="compositionally biased region" description="Basic and acidic residues" evidence="1">
    <location>
        <begin position="1"/>
        <end position="13"/>
    </location>
</feature>
<dbReference type="Proteomes" id="UP000867745">
    <property type="component" value="Unassembled WGS sequence"/>
</dbReference>
<organism evidence="3 4">
    <name type="scientific">Citrobacter werkmanii</name>
    <dbReference type="NCBI Taxonomy" id="67827"/>
    <lineage>
        <taxon>Bacteria</taxon>
        <taxon>Pseudomonadati</taxon>
        <taxon>Pseudomonadota</taxon>
        <taxon>Gammaproteobacteria</taxon>
        <taxon>Enterobacterales</taxon>
        <taxon>Enterobacteriaceae</taxon>
        <taxon>Citrobacter</taxon>
        <taxon>Citrobacter freundii complex</taxon>
    </lineage>
</organism>
<comment type="caution">
    <text evidence="3">The sequence shown here is derived from an EMBL/GenBank/DDBJ whole genome shotgun (WGS) entry which is preliminary data.</text>
</comment>
<proteinExistence type="predicted"/>
<evidence type="ECO:0000259" key="2">
    <source>
        <dbReference type="Pfam" id="PF08239"/>
    </source>
</evidence>